<comment type="function">
    <text evidence="8">Plays a role in the organization of both preexisting and nascent microtubules in interphase cells. During mitosis, required for the organization and orientation of the mitotic spindle.</text>
</comment>
<feature type="compositionally biased region" description="Low complexity" evidence="10">
    <location>
        <begin position="1"/>
        <end position="13"/>
    </location>
</feature>
<evidence type="ECO:0000313" key="12">
    <source>
        <dbReference type="Proteomes" id="UP000054408"/>
    </source>
</evidence>
<dbReference type="GeneID" id="25567411"/>
<feature type="compositionally biased region" description="Low complexity" evidence="10">
    <location>
        <begin position="156"/>
        <end position="171"/>
    </location>
</feature>
<organism evidence="11 12">
    <name type="scientific">Thecamonas trahens ATCC 50062</name>
    <dbReference type="NCBI Taxonomy" id="461836"/>
    <lineage>
        <taxon>Eukaryota</taxon>
        <taxon>Apusozoa</taxon>
        <taxon>Apusomonadida</taxon>
        <taxon>Apusomonadidae</taxon>
        <taxon>Thecamonas</taxon>
    </lineage>
</organism>
<feature type="coiled-coil region" evidence="9">
    <location>
        <begin position="437"/>
        <end position="482"/>
    </location>
</feature>
<feature type="coiled-coil region" evidence="9">
    <location>
        <begin position="539"/>
        <end position="648"/>
    </location>
</feature>
<sequence length="911" mass="95397">MSAASSSLFSSSSRYTAGEGSGVGAGPGPGPGAGPGGARSLALSELGTASAIKRDFDAYLNAPLPSPSSAGSPSASLRSSTLTADLEAHVVQALRQNEEVSHELEQLLREVSTPIKPRAETQGSPVADSETQTPDPTAPHSELTSPPRSSTKRALEPAMAAAAATEPASPARSQPVPQLVTPPSQVKAASDAVARANADLDALRASALESEADATLSYSTALNMARARYGGMSTAEAAASAAASPLRRAAVASNDGNDDEEARLAVPRIPPSNSPLRDHFSNISSFLAESTSSRRDADASLMSSIVPLDALVQAADAVLHPGCATRQWASAAGAQSSPRPQLSPSRASSRSPRIVQLADDTDDTFDADHVNAALLQAGMEPVSRRSSKRALASVLLAVLRQLEHRGRVVSEQLAAQQAAANSAEAANSDMVRMRRELLAASKAKAALELKLAEAEAAGDEAAAAAKRETRKLKAALSSLTSQTHVMRSKLAAKDEELSKVKAKLLKVVEVSGTPVTRAAHAGGAASGMVMRQSLAEKERARLESLNDAQRHELRLVQEELRELRAQVTAKAETEYAKAFEAGFKAGQANDPLRASLERQLAEASGEAADARKHATAAEGAARAAVEARDAAYARIKSLEDELELAKLELEARPSVLRWREEREAAAEAPALTAGMAADSGLSFVVGRDGNNASRTRELIRQDRESFSLAHHSLDSLSGSQAREALQTVLDRLGVPSLRKLESALAKIERAMAALPGMQEFIESVLAAIRSGKRGVAVGVGNALGVLASWRTELDEARAFRTGAADAFGLPSISLTELRTLAAGLRATSTSREVPEAKALEARVELVARLEALLGVTTPEAVLNEVVALSQKVDTYESALPEYVVLVDALFDMLDVETLGDVMPALRHALGA</sequence>
<evidence type="ECO:0000256" key="4">
    <source>
        <dbReference type="ARBA" id="ARBA00022490"/>
    </source>
</evidence>
<feature type="region of interest" description="Disordered" evidence="10">
    <location>
        <begin position="105"/>
        <end position="184"/>
    </location>
</feature>
<dbReference type="GO" id="GO:0005813">
    <property type="term" value="C:centrosome"/>
    <property type="evidence" value="ECO:0007669"/>
    <property type="project" value="UniProtKB-SubCell"/>
</dbReference>
<evidence type="ECO:0000313" key="11">
    <source>
        <dbReference type="EMBL" id="KNC53308.1"/>
    </source>
</evidence>
<proteinExistence type="predicted"/>
<keyword evidence="4" id="KW-0963">Cytoplasm</keyword>
<evidence type="ECO:0000256" key="9">
    <source>
        <dbReference type="SAM" id="Coils"/>
    </source>
</evidence>
<comment type="subunit">
    <text evidence="2">Directly interacts with tubulin-gamma; this interaction determines centrosomal localization.</text>
</comment>
<evidence type="ECO:0000256" key="6">
    <source>
        <dbReference type="ARBA" id="ARBA00023054"/>
    </source>
</evidence>
<dbReference type="RefSeq" id="XP_013754569.1">
    <property type="nucleotide sequence ID" value="XM_013899115.1"/>
</dbReference>
<evidence type="ECO:0000256" key="3">
    <source>
        <dbReference type="ARBA" id="ARBA00018408"/>
    </source>
</evidence>
<dbReference type="InterPro" id="IPR037692">
    <property type="entry name" value="CEP70"/>
</dbReference>
<feature type="compositionally biased region" description="Gly residues" evidence="10">
    <location>
        <begin position="19"/>
        <end position="37"/>
    </location>
</feature>
<evidence type="ECO:0000256" key="8">
    <source>
        <dbReference type="ARBA" id="ARBA00025273"/>
    </source>
</evidence>
<dbReference type="GO" id="GO:0070507">
    <property type="term" value="P:regulation of microtubule cytoskeleton organization"/>
    <property type="evidence" value="ECO:0007669"/>
    <property type="project" value="InterPro"/>
</dbReference>
<evidence type="ECO:0000256" key="7">
    <source>
        <dbReference type="ARBA" id="ARBA00023212"/>
    </source>
</evidence>
<feature type="region of interest" description="Disordered" evidence="10">
    <location>
        <begin position="1"/>
        <end position="41"/>
    </location>
</feature>
<dbReference type="Proteomes" id="UP000054408">
    <property type="component" value="Unassembled WGS sequence"/>
</dbReference>
<comment type="subcellular location">
    <subcellularLocation>
        <location evidence="1">Cytoplasm</location>
        <location evidence="1">Cytoskeleton</location>
        <location evidence="1">Microtubule organizing center</location>
        <location evidence="1">Centrosome</location>
    </subcellularLocation>
</comment>
<protein>
    <recommendedName>
        <fullName evidence="3">Centrosomal protein of 70 kDa</fullName>
    </recommendedName>
</protein>
<accession>A0A0L0DPF8</accession>
<dbReference type="PANTHER" id="PTHR14594:SF1">
    <property type="entry name" value="CENTROSOMAL PROTEIN OF 70 KDA"/>
    <property type="match status" value="1"/>
</dbReference>
<gene>
    <name evidence="11" type="ORF">AMSG_08802</name>
</gene>
<feature type="compositionally biased region" description="Polar residues" evidence="10">
    <location>
        <begin position="121"/>
        <end position="135"/>
    </location>
</feature>
<dbReference type="GO" id="GO:0043015">
    <property type="term" value="F:gamma-tubulin binding"/>
    <property type="evidence" value="ECO:0007669"/>
    <property type="project" value="InterPro"/>
</dbReference>
<name>A0A0L0DPF8_THETB</name>
<evidence type="ECO:0000256" key="1">
    <source>
        <dbReference type="ARBA" id="ARBA00004300"/>
    </source>
</evidence>
<dbReference type="OMA" id="ISEHADM"/>
<keyword evidence="12" id="KW-1185">Reference proteome</keyword>
<dbReference type="EMBL" id="GL349480">
    <property type="protein sequence ID" value="KNC53308.1"/>
    <property type="molecule type" value="Genomic_DNA"/>
</dbReference>
<feature type="region of interest" description="Disordered" evidence="10">
    <location>
        <begin position="60"/>
        <end position="80"/>
    </location>
</feature>
<keyword evidence="6 9" id="KW-0175">Coiled coil</keyword>
<keyword evidence="7" id="KW-0206">Cytoskeleton</keyword>
<keyword evidence="5" id="KW-0802">TPR repeat</keyword>
<evidence type="ECO:0000256" key="2">
    <source>
        <dbReference type="ARBA" id="ARBA00011832"/>
    </source>
</evidence>
<reference evidence="11 12" key="1">
    <citation type="submission" date="2010-05" db="EMBL/GenBank/DDBJ databases">
        <title>The Genome Sequence of Thecamonas trahens ATCC 50062.</title>
        <authorList>
            <consortium name="The Broad Institute Genome Sequencing Platform"/>
            <person name="Russ C."/>
            <person name="Cuomo C."/>
            <person name="Shea T."/>
            <person name="Young S.K."/>
            <person name="Zeng Q."/>
            <person name="Koehrsen M."/>
            <person name="Haas B."/>
            <person name="Borodovsky M."/>
            <person name="Guigo R."/>
            <person name="Alvarado L."/>
            <person name="Berlin A."/>
            <person name="Bochicchio J."/>
            <person name="Borenstein D."/>
            <person name="Chapman S."/>
            <person name="Chen Z."/>
            <person name="Freedman E."/>
            <person name="Gellesch M."/>
            <person name="Goldberg J."/>
            <person name="Griggs A."/>
            <person name="Gujja S."/>
            <person name="Heilman E."/>
            <person name="Heiman D."/>
            <person name="Hepburn T."/>
            <person name="Howarth C."/>
            <person name="Jen D."/>
            <person name="Larson L."/>
            <person name="Mehta T."/>
            <person name="Park D."/>
            <person name="Pearson M."/>
            <person name="Roberts A."/>
            <person name="Saif S."/>
            <person name="Shenoy N."/>
            <person name="Sisk P."/>
            <person name="Stolte C."/>
            <person name="Sykes S."/>
            <person name="Thomson T."/>
            <person name="Walk T."/>
            <person name="White J."/>
            <person name="Yandava C."/>
            <person name="Burger G."/>
            <person name="Gray M.W."/>
            <person name="Holland P.W.H."/>
            <person name="King N."/>
            <person name="Lang F.B.F."/>
            <person name="Roger A.J."/>
            <person name="Ruiz-Trillo I."/>
            <person name="Lander E."/>
            <person name="Nusbaum C."/>
        </authorList>
    </citation>
    <scope>NUCLEOTIDE SEQUENCE [LARGE SCALE GENOMIC DNA]</scope>
    <source>
        <strain evidence="11 12">ATCC 50062</strain>
    </source>
</reference>
<dbReference type="AlphaFoldDB" id="A0A0L0DPF8"/>
<feature type="region of interest" description="Disordered" evidence="10">
    <location>
        <begin position="330"/>
        <end position="353"/>
    </location>
</feature>
<evidence type="ECO:0000256" key="5">
    <source>
        <dbReference type="ARBA" id="ARBA00022803"/>
    </source>
</evidence>
<dbReference type="GO" id="GO:0060271">
    <property type="term" value="P:cilium assembly"/>
    <property type="evidence" value="ECO:0007669"/>
    <property type="project" value="InterPro"/>
</dbReference>
<evidence type="ECO:0000256" key="10">
    <source>
        <dbReference type="SAM" id="MobiDB-lite"/>
    </source>
</evidence>
<dbReference type="PANTHER" id="PTHR14594">
    <property type="entry name" value="CENTROSOMAL PROTEIN OF 70 KDA"/>
    <property type="match status" value="1"/>
</dbReference>
<feature type="compositionally biased region" description="Low complexity" evidence="10">
    <location>
        <begin position="334"/>
        <end position="353"/>
    </location>
</feature>